<keyword evidence="3" id="KW-0804">Transcription</keyword>
<dbReference type="GO" id="GO:0003677">
    <property type="term" value="F:DNA binding"/>
    <property type="evidence" value="ECO:0007669"/>
    <property type="project" value="UniProtKB-KW"/>
</dbReference>
<dbReference type="InterPro" id="IPR039420">
    <property type="entry name" value="WalR-like"/>
</dbReference>
<dbReference type="InterPro" id="IPR000792">
    <property type="entry name" value="Tscrpt_reg_LuxR_C"/>
</dbReference>
<dbReference type="InterPro" id="IPR036388">
    <property type="entry name" value="WH-like_DNA-bd_sf"/>
</dbReference>
<dbReference type="Proteomes" id="UP001165092">
    <property type="component" value="Unassembled WGS sequence"/>
</dbReference>
<dbReference type="SUPFAM" id="SSF46894">
    <property type="entry name" value="C-terminal effector domain of the bipartite response regulators"/>
    <property type="match status" value="1"/>
</dbReference>
<evidence type="ECO:0000313" key="6">
    <source>
        <dbReference type="Proteomes" id="UP001165092"/>
    </source>
</evidence>
<keyword evidence="6" id="KW-1185">Reference proteome</keyword>
<reference evidence="5" key="1">
    <citation type="submission" date="2023-02" db="EMBL/GenBank/DDBJ databases">
        <title>Nocardiopsis ansamitocini NBRC 112285.</title>
        <authorList>
            <person name="Ichikawa N."/>
            <person name="Sato H."/>
            <person name="Tonouchi N."/>
        </authorList>
    </citation>
    <scope>NUCLEOTIDE SEQUENCE</scope>
    <source>
        <strain evidence="5">NBRC 112285</strain>
    </source>
</reference>
<organism evidence="5 6">
    <name type="scientific">Nocardiopsis ansamitocini</name>
    <dbReference type="NCBI Taxonomy" id="1670832"/>
    <lineage>
        <taxon>Bacteria</taxon>
        <taxon>Bacillati</taxon>
        <taxon>Actinomycetota</taxon>
        <taxon>Actinomycetes</taxon>
        <taxon>Streptosporangiales</taxon>
        <taxon>Nocardiopsidaceae</taxon>
        <taxon>Nocardiopsis</taxon>
    </lineage>
</organism>
<dbReference type="SMART" id="SM00421">
    <property type="entry name" value="HTH_LUXR"/>
    <property type="match status" value="1"/>
</dbReference>
<dbReference type="InterPro" id="IPR029016">
    <property type="entry name" value="GAF-like_dom_sf"/>
</dbReference>
<keyword evidence="2" id="KW-0238">DNA-binding</keyword>
<dbReference type="PRINTS" id="PR00038">
    <property type="entry name" value="HTHLUXR"/>
</dbReference>
<evidence type="ECO:0000256" key="2">
    <source>
        <dbReference type="ARBA" id="ARBA00023125"/>
    </source>
</evidence>
<dbReference type="PROSITE" id="PS50043">
    <property type="entry name" value="HTH_LUXR_2"/>
    <property type="match status" value="1"/>
</dbReference>
<dbReference type="GO" id="GO:0006355">
    <property type="term" value="P:regulation of DNA-templated transcription"/>
    <property type="evidence" value="ECO:0007669"/>
    <property type="project" value="InterPro"/>
</dbReference>
<dbReference type="EMBL" id="BSQG01000005">
    <property type="protein sequence ID" value="GLU48847.1"/>
    <property type="molecule type" value="Genomic_DNA"/>
</dbReference>
<dbReference type="RefSeq" id="WP_285760317.1">
    <property type="nucleotide sequence ID" value="NZ_BSQG01000005.1"/>
</dbReference>
<dbReference type="Gene3D" id="3.30.450.40">
    <property type="match status" value="1"/>
</dbReference>
<keyword evidence="1" id="KW-0805">Transcription regulation</keyword>
<dbReference type="SUPFAM" id="SSF55781">
    <property type="entry name" value="GAF domain-like"/>
    <property type="match status" value="1"/>
</dbReference>
<comment type="caution">
    <text evidence="5">The sequence shown here is derived from an EMBL/GenBank/DDBJ whole genome shotgun (WGS) entry which is preliminary data.</text>
</comment>
<dbReference type="PANTHER" id="PTHR43214:SF42">
    <property type="entry name" value="TRANSCRIPTIONAL REGULATORY PROTEIN DESR"/>
    <property type="match status" value="1"/>
</dbReference>
<sequence length="280" mass="29672">MTVSATHAQEGAAIRGAVLALRRHTGVHMAFGGPMTGRGQLRLTELSGERGDALRGLAITVGAGLGGKSIALARPFAVNDYSSARSISHEYDRPVGAERLRSIIAVPVVVRGRVRAVLYGALRHSVPLGDRTIASALRVARGLEQDLVVRDEAGRLTREAGTPAHQGSTGWEQVRCAHAELRALVQRADDPQLRQSLRDVCDRLAGAADPRAPESAPRLAPRELDVLACVAMGASNAEAARRLGIGAETVKGYLRTAMRKLDSSTRLEAVVAARRAGLLP</sequence>
<feature type="domain" description="HTH luxR-type" evidence="4">
    <location>
        <begin position="212"/>
        <end position="277"/>
    </location>
</feature>
<dbReference type="CDD" id="cd06170">
    <property type="entry name" value="LuxR_C_like"/>
    <property type="match status" value="1"/>
</dbReference>
<evidence type="ECO:0000313" key="5">
    <source>
        <dbReference type="EMBL" id="GLU48847.1"/>
    </source>
</evidence>
<dbReference type="AlphaFoldDB" id="A0A9W6P8A7"/>
<evidence type="ECO:0000256" key="1">
    <source>
        <dbReference type="ARBA" id="ARBA00023015"/>
    </source>
</evidence>
<name>A0A9W6P8A7_9ACTN</name>
<dbReference type="PANTHER" id="PTHR43214">
    <property type="entry name" value="TWO-COMPONENT RESPONSE REGULATOR"/>
    <property type="match status" value="1"/>
</dbReference>
<dbReference type="Pfam" id="PF00196">
    <property type="entry name" value="GerE"/>
    <property type="match status" value="1"/>
</dbReference>
<evidence type="ECO:0000259" key="4">
    <source>
        <dbReference type="PROSITE" id="PS50043"/>
    </source>
</evidence>
<proteinExistence type="predicted"/>
<gene>
    <name evidence="5" type="ORF">Nans01_31980</name>
</gene>
<evidence type="ECO:0000256" key="3">
    <source>
        <dbReference type="ARBA" id="ARBA00023163"/>
    </source>
</evidence>
<protein>
    <submittedName>
        <fullName evidence="5">Helix-turn-helix transcriptional regulator</fullName>
    </submittedName>
</protein>
<dbReference type="Gene3D" id="1.10.10.10">
    <property type="entry name" value="Winged helix-like DNA-binding domain superfamily/Winged helix DNA-binding domain"/>
    <property type="match status" value="1"/>
</dbReference>
<accession>A0A9W6P8A7</accession>
<dbReference type="InterPro" id="IPR016032">
    <property type="entry name" value="Sig_transdc_resp-reg_C-effctor"/>
</dbReference>